<sequence>HTVQQLANALTPLIQAMQAQQNQQHETSTVSLSTFSRNSHEDPINWLDEFERSANANNITNNRK</sequence>
<reference evidence="2" key="1">
    <citation type="submission" date="2021-06" db="EMBL/GenBank/DDBJ databases">
        <authorList>
            <person name="Kallberg Y."/>
            <person name="Tangrot J."/>
            <person name="Rosling A."/>
        </authorList>
    </citation>
    <scope>NUCLEOTIDE SEQUENCE</scope>
    <source>
        <strain evidence="2">MT106</strain>
    </source>
</reference>
<feature type="compositionally biased region" description="Polar residues" evidence="1">
    <location>
        <begin position="25"/>
        <end position="37"/>
    </location>
</feature>
<proteinExistence type="predicted"/>
<comment type="caution">
    <text evidence="2">The sequence shown here is derived from an EMBL/GenBank/DDBJ whole genome shotgun (WGS) entry which is preliminary data.</text>
</comment>
<protein>
    <submittedName>
        <fullName evidence="2">7225_t:CDS:1</fullName>
    </submittedName>
</protein>
<dbReference type="EMBL" id="CAJVPL010002579">
    <property type="protein sequence ID" value="CAG8614383.1"/>
    <property type="molecule type" value="Genomic_DNA"/>
</dbReference>
<feature type="non-terminal residue" evidence="2">
    <location>
        <position position="1"/>
    </location>
</feature>
<dbReference type="OrthoDB" id="10510250at2759"/>
<feature type="region of interest" description="Disordered" evidence="1">
    <location>
        <begin position="17"/>
        <end position="38"/>
    </location>
</feature>
<organism evidence="2 3">
    <name type="scientific">Ambispora gerdemannii</name>
    <dbReference type="NCBI Taxonomy" id="144530"/>
    <lineage>
        <taxon>Eukaryota</taxon>
        <taxon>Fungi</taxon>
        <taxon>Fungi incertae sedis</taxon>
        <taxon>Mucoromycota</taxon>
        <taxon>Glomeromycotina</taxon>
        <taxon>Glomeromycetes</taxon>
        <taxon>Archaeosporales</taxon>
        <taxon>Ambisporaceae</taxon>
        <taxon>Ambispora</taxon>
    </lineage>
</organism>
<evidence type="ECO:0000256" key="1">
    <source>
        <dbReference type="SAM" id="MobiDB-lite"/>
    </source>
</evidence>
<accession>A0A9N9CWN7</accession>
<evidence type="ECO:0000313" key="2">
    <source>
        <dbReference type="EMBL" id="CAG8614383.1"/>
    </source>
</evidence>
<dbReference type="AlphaFoldDB" id="A0A9N9CWN7"/>
<keyword evidence="3" id="KW-1185">Reference proteome</keyword>
<dbReference type="Proteomes" id="UP000789831">
    <property type="component" value="Unassembled WGS sequence"/>
</dbReference>
<gene>
    <name evidence="2" type="ORF">AGERDE_LOCUS9754</name>
</gene>
<evidence type="ECO:0000313" key="3">
    <source>
        <dbReference type="Proteomes" id="UP000789831"/>
    </source>
</evidence>
<name>A0A9N9CWN7_9GLOM</name>